<dbReference type="FunFam" id="3.90.850.10:FF:000002">
    <property type="entry name" value="2-hydroxyhepta-2,4-diene-1,7-dioate isomerase"/>
    <property type="match status" value="1"/>
</dbReference>
<evidence type="ECO:0000259" key="3">
    <source>
        <dbReference type="Pfam" id="PF01557"/>
    </source>
</evidence>
<evidence type="ECO:0000313" key="6">
    <source>
        <dbReference type="Proteomes" id="UP000006793"/>
    </source>
</evidence>
<dbReference type="InParanoid" id="F8AB97"/>
<comment type="similarity">
    <text evidence="1">Belongs to the FAH family.</text>
</comment>
<organism evidence="5 6">
    <name type="scientific">Thermodesulfatator indicus (strain DSM 15286 / JCM 11887 / CIR29812)</name>
    <dbReference type="NCBI Taxonomy" id="667014"/>
    <lineage>
        <taxon>Bacteria</taxon>
        <taxon>Pseudomonadati</taxon>
        <taxon>Thermodesulfobacteriota</taxon>
        <taxon>Thermodesulfobacteria</taxon>
        <taxon>Thermodesulfobacteriales</taxon>
        <taxon>Thermodesulfatatoraceae</taxon>
        <taxon>Thermodesulfatator</taxon>
    </lineage>
</organism>
<evidence type="ECO:0000259" key="4">
    <source>
        <dbReference type="Pfam" id="PF10370"/>
    </source>
</evidence>
<dbReference type="AlphaFoldDB" id="F8AB97"/>
<keyword evidence="2" id="KW-0479">Metal-binding</keyword>
<gene>
    <name evidence="5" type="ordered locus">Thein_1697</name>
</gene>
<dbReference type="InterPro" id="IPR011234">
    <property type="entry name" value="Fumarylacetoacetase-like_C"/>
</dbReference>
<reference evidence="6" key="1">
    <citation type="submission" date="2011-04" db="EMBL/GenBank/DDBJ databases">
        <title>The complete genome of Thermodesulfatator indicus DSM 15286.</title>
        <authorList>
            <person name="Lucas S."/>
            <person name="Copeland A."/>
            <person name="Lapidus A."/>
            <person name="Bruce D."/>
            <person name="Goodwin L."/>
            <person name="Pitluck S."/>
            <person name="Peters L."/>
            <person name="Kyrpides N."/>
            <person name="Mavromatis K."/>
            <person name="Pagani I."/>
            <person name="Ivanova N."/>
            <person name="Saunders L."/>
            <person name="Detter J.C."/>
            <person name="Tapia R."/>
            <person name="Han C."/>
            <person name="Land M."/>
            <person name="Hauser L."/>
            <person name="Markowitz V."/>
            <person name="Cheng J.-F."/>
            <person name="Hugenholtz P."/>
            <person name="Woyke T."/>
            <person name="Wu D."/>
            <person name="Spring S."/>
            <person name="Schroeder M."/>
            <person name="Brambilla E."/>
            <person name="Klenk H.-P."/>
            <person name="Eisen J.A."/>
        </authorList>
    </citation>
    <scope>NUCLEOTIDE SEQUENCE [LARGE SCALE GENOMIC DNA]</scope>
    <source>
        <strain evidence="6">DSM 15286 / JCM 11887 / CIR29812</strain>
    </source>
</reference>
<dbReference type="Proteomes" id="UP000006793">
    <property type="component" value="Chromosome"/>
</dbReference>
<dbReference type="eggNOG" id="COG0179">
    <property type="taxonomic scope" value="Bacteria"/>
</dbReference>
<dbReference type="KEGG" id="tid:Thein_1697"/>
<evidence type="ECO:0000256" key="1">
    <source>
        <dbReference type="ARBA" id="ARBA00010211"/>
    </source>
</evidence>
<name>F8AB97_THEID</name>
<dbReference type="PANTHER" id="PTHR42796">
    <property type="entry name" value="FUMARYLACETOACETATE HYDROLASE DOMAIN-CONTAINING PROTEIN 2A-RELATED"/>
    <property type="match status" value="1"/>
</dbReference>
<dbReference type="Gene3D" id="3.90.850.10">
    <property type="entry name" value="Fumarylacetoacetase-like, C-terminal domain"/>
    <property type="match status" value="1"/>
</dbReference>
<keyword evidence="5" id="KW-0413">Isomerase</keyword>
<keyword evidence="6" id="KW-1185">Reference proteome</keyword>
<feature type="domain" description="Fumarylacetoacetase-like C-terminal" evidence="3">
    <location>
        <begin position="55"/>
        <end position="249"/>
    </location>
</feature>
<dbReference type="FunCoup" id="F8AB97">
    <property type="interactions" value="288"/>
</dbReference>
<dbReference type="GO" id="GO:0008704">
    <property type="term" value="F:5-carboxymethyl-2-hydroxymuconate delta-isomerase activity"/>
    <property type="evidence" value="ECO:0007669"/>
    <property type="project" value="UniProtKB-EC"/>
</dbReference>
<dbReference type="Pfam" id="PF01557">
    <property type="entry name" value="FAA_hydrolase"/>
    <property type="match status" value="1"/>
</dbReference>
<dbReference type="OrthoDB" id="9805307at2"/>
<dbReference type="GO" id="GO:0019752">
    <property type="term" value="P:carboxylic acid metabolic process"/>
    <property type="evidence" value="ECO:0007669"/>
    <property type="project" value="UniProtKB-ARBA"/>
</dbReference>
<feature type="domain" description="Rv2993c-like N-terminal" evidence="4">
    <location>
        <begin position="1"/>
        <end position="50"/>
    </location>
</feature>
<dbReference type="InterPro" id="IPR036663">
    <property type="entry name" value="Fumarylacetoacetase_C_sf"/>
</dbReference>
<reference evidence="5 6" key="2">
    <citation type="journal article" date="2012" name="Stand. Genomic Sci.">
        <title>Complete genome sequence of the thermophilic sulfate-reducing ocean bacterium Thermodesulfatator indicus type strain (CIR29812(T)).</title>
        <authorList>
            <person name="Anderson I."/>
            <person name="Saunders E."/>
            <person name="Lapidus A."/>
            <person name="Nolan M."/>
            <person name="Lucas S."/>
            <person name="Tice H."/>
            <person name="Del Rio T.G."/>
            <person name="Cheng J.F."/>
            <person name="Han C."/>
            <person name="Tapia R."/>
            <person name="Goodwin L.A."/>
            <person name="Pitluck S."/>
            <person name="Liolios K."/>
            <person name="Mavromatis K."/>
            <person name="Pagani I."/>
            <person name="Ivanova N."/>
            <person name="Mikhailova N."/>
            <person name="Pati A."/>
            <person name="Chen A."/>
            <person name="Palaniappan K."/>
            <person name="Land M."/>
            <person name="Hauser L."/>
            <person name="Jeffries C.D."/>
            <person name="Chang Y.J."/>
            <person name="Brambilla E.M."/>
            <person name="Rohde M."/>
            <person name="Spring S."/>
            <person name="Goker M."/>
            <person name="Detter J.C."/>
            <person name="Woyke T."/>
            <person name="Bristow J."/>
            <person name="Eisen J.A."/>
            <person name="Markowitz V."/>
            <person name="Hugenholtz P."/>
            <person name="Kyrpides N.C."/>
            <person name="Klenk H.P."/>
        </authorList>
    </citation>
    <scope>NUCLEOTIDE SEQUENCE [LARGE SCALE GENOMIC DNA]</scope>
    <source>
        <strain evidence="6">DSM 15286 / JCM 11887 / CIR29812</strain>
    </source>
</reference>
<evidence type="ECO:0000256" key="2">
    <source>
        <dbReference type="ARBA" id="ARBA00022723"/>
    </source>
</evidence>
<dbReference type="PaxDb" id="667014-Thein_1697"/>
<dbReference type="GO" id="GO:0046872">
    <property type="term" value="F:metal ion binding"/>
    <property type="evidence" value="ECO:0007669"/>
    <property type="project" value="UniProtKB-KW"/>
</dbReference>
<accession>F8AB97</accession>
<dbReference type="HOGENOM" id="CLU_028458_4_2_0"/>
<dbReference type="EC" id="5.3.3.10" evidence="5"/>
<dbReference type="PANTHER" id="PTHR42796:SF4">
    <property type="entry name" value="FUMARYLACETOACETATE HYDROLASE DOMAIN-CONTAINING PROTEIN 2A"/>
    <property type="match status" value="1"/>
</dbReference>
<dbReference type="RefSeq" id="WP_013908296.1">
    <property type="nucleotide sequence ID" value="NC_015681.1"/>
</dbReference>
<dbReference type="PATRIC" id="fig|667014.3.peg.1750"/>
<evidence type="ECO:0000313" key="5">
    <source>
        <dbReference type="EMBL" id="AEH45555.1"/>
    </source>
</evidence>
<sequence>MRLGRVLYQRKVLSVLFSEDKVYPLVGSIFDEPKVNGKGISLLEVKILPPVTPSKIIALGLNYRDHARELNLPLPEEPLIFMKPPSAVIGPEENILLPPESKRVDYEAELAVVIGKKARRISPEEAMKVILGFTCFNDVTARDLQQKDAQWTRAKSFDTFAPIGPWVETELDLEKVRVRAYLNGELRQDSSLKELVFPVPQVVSFVSQIMTLYPGDVIATGTPPGIGPLSPGDVIDIEITGVGKLKNYVTKEI</sequence>
<dbReference type="InterPro" id="IPR018833">
    <property type="entry name" value="Rv2993c-like_N"/>
</dbReference>
<protein>
    <submittedName>
        <fullName evidence="5">5-carboxymethyl-2-hydroxymuconateDelta-isomerase</fullName>
        <ecNumber evidence="5">5.3.3.10</ecNumber>
    </submittedName>
</protein>
<dbReference type="SUPFAM" id="SSF56529">
    <property type="entry name" value="FAH"/>
    <property type="match status" value="1"/>
</dbReference>
<dbReference type="EMBL" id="CP002683">
    <property type="protein sequence ID" value="AEH45555.1"/>
    <property type="molecule type" value="Genomic_DNA"/>
</dbReference>
<dbReference type="STRING" id="667014.Thein_1697"/>
<dbReference type="Pfam" id="PF10370">
    <property type="entry name" value="Rv2993c-like_N"/>
    <property type="match status" value="1"/>
</dbReference>
<proteinExistence type="inferred from homology"/>
<dbReference type="InterPro" id="IPR051121">
    <property type="entry name" value="FAH"/>
</dbReference>